<evidence type="ECO:0008006" key="3">
    <source>
        <dbReference type="Google" id="ProtNLM"/>
    </source>
</evidence>
<dbReference type="EMBL" id="NFFZ01000004">
    <property type="protein sequence ID" value="OTI63181.1"/>
    <property type="molecule type" value="Genomic_DNA"/>
</dbReference>
<dbReference type="SUPFAM" id="SSF81901">
    <property type="entry name" value="HCP-like"/>
    <property type="match status" value="1"/>
</dbReference>
<dbReference type="RefSeq" id="WP_065327509.1">
    <property type="nucleotide sequence ID" value="NZ_NFFZ01000004.1"/>
</dbReference>
<dbReference type="InterPro" id="IPR011990">
    <property type="entry name" value="TPR-like_helical_dom_sf"/>
</dbReference>
<name>A0A241XRQ4_PSEAI</name>
<evidence type="ECO:0000313" key="2">
    <source>
        <dbReference type="Proteomes" id="UP000194857"/>
    </source>
</evidence>
<comment type="caution">
    <text evidence="1">The sequence shown here is derived from an EMBL/GenBank/DDBJ whole genome shotgun (WGS) entry which is preliminary data.</text>
</comment>
<dbReference type="Gene3D" id="1.25.40.10">
    <property type="entry name" value="Tetratricopeptide repeat domain"/>
    <property type="match status" value="1"/>
</dbReference>
<evidence type="ECO:0000313" key="1">
    <source>
        <dbReference type="EMBL" id="OTI63181.1"/>
    </source>
</evidence>
<gene>
    <name evidence="1" type="ORF">CAZ10_10120</name>
</gene>
<dbReference type="Proteomes" id="UP000194857">
    <property type="component" value="Unassembled WGS sequence"/>
</dbReference>
<dbReference type="AlphaFoldDB" id="A0A241XRQ4"/>
<protein>
    <recommendedName>
        <fullName evidence="3">Sel1 repeat family protein</fullName>
    </recommendedName>
</protein>
<accession>A0A241XRQ4</accession>
<sequence length="243" mass="25934">MFKAVSASALRGIVVLGLALGLAACGHGTKSERLAQAVRAAMASGPSESAFDNLDEEFDQLAHECDRVLTIPSCQSPEFVEVKKWALNEMSGMLLAGAERGEAWAIRRLFSLGQGDVVTPALRQKAAVLILEAAKQDDASAAALLQAGRMYTNGVLTQQDFTLARASLEKAWQKGAVSAAGDLAALADVNQDSATAYLWAVRCVKPCSAGRTLEAYLEPLTPEEVTRIQKVARDHSVLTISYR</sequence>
<proteinExistence type="predicted"/>
<dbReference type="PROSITE" id="PS51257">
    <property type="entry name" value="PROKAR_LIPOPROTEIN"/>
    <property type="match status" value="1"/>
</dbReference>
<reference evidence="2" key="1">
    <citation type="submission" date="2017-05" db="EMBL/GenBank/DDBJ databases">
        <authorList>
            <person name="Giani T."/>
            <person name="Arena F."/>
            <person name="Pollini S."/>
            <person name="Di Pilato V."/>
            <person name="D'Andrea M.M."/>
            <person name="Henrici De Angelis L."/>
            <person name="Bassetti M."/>
            <person name="Rossolini G.M."/>
        </authorList>
    </citation>
    <scope>NUCLEOTIDE SEQUENCE [LARGE SCALE GENOMIC DNA]</scope>
    <source>
        <strain evidence="2">S567_C10_BS</strain>
    </source>
</reference>
<organism evidence="1 2">
    <name type="scientific">Pseudomonas aeruginosa</name>
    <dbReference type="NCBI Taxonomy" id="287"/>
    <lineage>
        <taxon>Bacteria</taxon>
        <taxon>Pseudomonadati</taxon>
        <taxon>Pseudomonadota</taxon>
        <taxon>Gammaproteobacteria</taxon>
        <taxon>Pseudomonadales</taxon>
        <taxon>Pseudomonadaceae</taxon>
        <taxon>Pseudomonas</taxon>
    </lineage>
</organism>